<gene>
    <name evidence="14" type="primary">syfB</name>
    <name evidence="11" type="synonym">pheT</name>
</gene>
<dbReference type="GO" id="GO:0000287">
    <property type="term" value="F:magnesium ion binding"/>
    <property type="evidence" value="ECO:0007669"/>
    <property type="project" value="UniProtKB-UniRule"/>
</dbReference>
<keyword evidence="5 11" id="KW-0547">Nucleotide-binding</keyword>
<dbReference type="InterPro" id="IPR045060">
    <property type="entry name" value="Phe-tRNA-ligase_IIc_bsu"/>
</dbReference>
<comment type="similarity">
    <text evidence="1 11">Belongs to the phenylalanyl-tRNA synthetase beta subunit family. Type 1 subfamily.</text>
</comment>
<dbReference type="GO" id="GO:0009507">
    <property type="term" value="C:chloroplast"/>
    <property type="evidence" value="ECO:0007669"/>
    <property type="project" value="UniProtKB-SubCell"/>
</dbReference>
<dbReference type="Gene3D" id="3.30.56.10">
    <property type="match status" value="2"/>
</dbReference>
<feature type="binding site" evidence="11">
    <location>
        <position position="376"/>
    </location>
    <ligand>
        <name>Mg(2+)</name>
        <dbReference type="ChEBI" id="CHEBI:18420"/>
        <note>shared with alpha subunit</note>
    </ligand>
</feature>
<dbReference type="GO" id="GO:0003723">
    <property type="term" value="F:RNA binding"/>
    <property type="evidence" value="ECO:0007669"/>
    <property type="project" value="InterPro"/>
</dbReference>
<keyword evidence="3 11" id="KW-0436">Ligase</keyword>
<keyword evidence="7 11" id="KW-0460">Magnesium</keyword>
<keyword evidence="9 11" id="KW-0030">Aminoacyl-tRNA synthetase</keyword>
<dbReference type="Gene3D" id="3.30.70.380">
    <property type="entry name" value="Ferrodoxin-fold anticodon-binding domain"/>
    <property type="match status" value="1"/>
</dbReference>
<dbReference type="GO" id="GO:0009328">
    <property type="term" value="C:phenylalanine-tRNA ligase complex"/>
    <property type="evidence" value="ECO:0007669"/>
    <property type="project" value="TreeGrafter"/>
</dbReference>
<dbReference type="GO" id="GO:0006432">
    <property type="term" value="P:phenylalanyl-tRNA aminoacylation"/>
    <property type="evidence" value="ECO:0007669"/>
    <property type="project" value="UniProtKB-UniRule"/>
</dbReference>
<dbReference type="PANTHER" id="PTHR10947:SF0">
    <property type="entry name" value="PHENYLALANINE--TRNA LIGASE BETA SUBUNIT"/>
    <property type="match status" value="1"/>
</dbReference>
<evidence type="ECO:0000259" key="12">
    <source>
        <dbReference type="PROSITE" id="PS51447"/>
    </source>
</evidence>
<evidence type="ECO:0000256" key="2">
    <source>
        <dbReference type="ARBA" id="ARBA00011209"/>
    </source>
</evidence>
<dbReference type="GO" id="GO:0005524">
    <property type="term" value="F:ATP binding"/>
    <property type="evidence" value="ECO:0007669"/>
    <property type="project" value="UniProtKB-UniRule"/>
</dbReference>
<keyword evidence="4 11" id="KW-0479">Metal-binding</keyword>
<dbReference type="PROSITE" id="PS51447">
    <property type="entry name" value="FDX_ACB"/>
    <property type="match status" value="1"/>
</dbReference>
<evidence type="ECO:0000259" key="13">
    <source>
        <dbReference type="PROSITE" id="PS51483"/>
    </source>
</evidence>
<comment type="cofactor">
    <cofactor evidence="11">
        <name>Mg(2+)</name>
        <dbReference type="ChEBI" id="CHEBI:18420"/>
    </cofactor>
    <text evidence="11">Binds 2 magnesium ions per tetramer.</text>
</comment>
<dbReference type="InterPro" id="IPR009061">
    <property type="entry name" value="DNA-bd_dom_put_sf"/>
</dbReference>
<dbReference type="InterPro" id="IPR045864">
    <property type="entry name" value="aa-tRNA-synth_II/BPL/LPL"/>
</dbReference>
<dbReference type="RefSeq" id="YP_010241997.1">
    <property type="nucleotide sequence ID" value="NC_059930.1"/>
</dbReference>
<accession>A0A8A6KLV5</accession>
<dbReference type="InterPro" id="IPR041616">
    <property type="entry name" value="PheRS_beta_core"/>
</dbReference>
<evidence type="ECO:0000256" key="5">
    <source>
        <dbReference type="ARBA" id="ARBA00022741"/>
    </source>
</evidence>
<evidence type="ECO:0000256" key="10">
    <source>
        <dbReference type="ARBA" id="ARBA00049255"/>
    </source>
</evidence>
<geneLocation type="chloroplast" evidence="14"/>
<dbReference type="InterPro" id="IPR020825">
    <property type="entry name" value="Phe-tRNA_synthase-like_B3/B4"/>
</dbReference>
<evidence type="ECO:0000256" key="4">
    <source>
        <dbReference type="ARBA" id="ARBA00022723"/>
    </source>
</evidence>
<dbReference type="SUPFAM" id="SSF46955">
    <property type="entry name" value="Putative DNA-binding domain"/>
    <property type="match status" value="2"/>
</dbReference>
<protein>
    <recommendedName>
        <fullName evidence="11">Phenylalanine--tRNA ligase beta subunit, chloroplastic</fullName>
        <ecNumber evidence="11">6.1.1.20</ecNumber>
    </recommendedName>
    <alternativeName>
        <fullName evidence="11">Phenylalanyl-tRNA synthetase beta subunit</fullName>
        <shortName evidence="11">PheRS</shortName>
    </alternativeName>
</protein>
<feature type="binding site" evidence="11">
    <location>
        <position position="375"/>
    </location>
    <ligand>
        <name>Mg(2+)</name>
        <dbReference type="ChEBI" id="CHEBI:18420"/>
        <note>shared with alpha subunit</note>
    </ligand>
</feature>
<keyword evidence="14" id="KW-0934">Plastid</keyword>
<dbReference type="PROSITE" id="PS51483">
    <property type="entry name" value="B5"/>
    <property type="match status" value="1"/>
</dbReference>
<dbReference type="InterPro" id="IPR005147">
    <property type="entry name" value="tRNA_synthase_B5-dom"/>
</dbReference>
<reference evidence="14" key="1">
    <citation type="submission" date="2021-02" db="EMBL/GenBank/DDBJ databases">
        <authorList>
            <person name="Huang H."/>
            <person name="Chen N."/>
        </authorList>
    </citation>
    <scope>NUCLEOTIDE SEQUENCE</scope>
</reference>
<comment type="subcellular location">
    <subcellularLocation>
        <location evidence="11">Plastid</location>
        <location evidence="11">Chloroplast</location>
    </subcellularLocation>
</comment>
<dbReference type="InterPro" id="IPR004532">
    <property type="entry name" value="Phe-tRNA-ligase_IIc_bsu_bact"/>
</dbReference>
<name>A0A8A6KLV5_9STRA</name>
<feature type="binding site" evidence="11">
    <location>
        <position position="372"/>
    </location>
    <ligand>
        <name>Mg(2+)</name>
        <dbReference type="ChEBI" id="CHEBI:18420"/>
        <note>shared with alpha subunit</note>
    </ligand>
</feature>
<evidence type="ECO:0000256" key="3">
    <source>
        <dbReference type="ARBA" id="ARBA00022598"/>
    </source>
</evidence>
<dbReference type="SUPFAM" id="SSF55681">
    <property type="entry name" value="Class II aaRS and biotin synthetases"/>
    <property type="match status" value="1"/>
</dbReference>
<dbReference type="GO" id="GO:0004826">
    <property type="term" value="F:phenylalanine-tRNA ligase activity"/>
    <property type="evidence" value="ECO:0007669"/>
    <property type="project" value="UniProtKB-UniRule"/>
</dbReference>
<dbReference type="GeneID" id="69241441"/>
<feature type="domain" description="FDX-ACB" evidence="12">
    <location>
        <begin position="611"/>
        <end position="704"/>
    </location>
</feature>
<dbReference type="AlphaFoldDB" id="A0A8A6KLV5"/>
<dbReference type="Pfam" id="PF03483">
    <property type="entry name" value="B3_4"/>
    <property type="match status" value="1"/>
</dbReference>
<dbReference type="Gene3D" id="3.30.930.10">
    <property type="entry name" value="Bira Bifunctional Protein, Domain 2"/>
    <property type="match status" value="1"/>
</dbReference>
<dbReference type="SUPFAM" id="SSF54991">
    <property type="entry name" value="Anticodon-binding domain of PheRS"/>
    <property type="match status" value="1"/>
</dbReference>
<dbReference type="Pfam" id="PF03147">
    <property type="entry name" value="FDX-ACB"/>
    <property type="match status" value="1"/>
</dbReference>
<dbReference type="Pfam" id="PF17759">
    <property type="entry name" value="tRNA_synthFbeta"/>
    <property type="match status" value="1"/>
</dbReference>
<dbReference type="HAMAP" id="MF_00283">
    <property type="entry name" value="Phe_tRNA_synth_beta1"/>
    <property type="match status" value="1"/>
</dbReference>
<evidence type="ECO:0000256" key="7">
    <source>
        <dbReference type="ARBA" id="ARBA00022842"/>
    </source>
</evidence>
<dbReference type="InterPro" id="IPR005146">
    <property type="entry name" value="B3/B4_tRNA-bd"/>
</dbReference>
<organism evidence="14">
    <name type="scientific">Coscinodiscus granii</name>
    <dbReference type="NCBI Taxonomy" id="265552"/>
    <lineage>
        <taxon>Eukaryota</taxon>
        <taxon>Sar</taxon>
        <taxon>Stramenopiles</taxon>
        <taxon>Ochrophyta</taxon>
        <taxon>Bacillariophyta</taxon>
        <taxon>Coscinodiscophyceae</taxon>
        <taxon>Coscinodiscophycidae</taxon>
        <taxon>Coscinodiscales</taxon>
        <taxon>Coscinodiscaceae</taxon>
        <taxon>Coscinodiscus</taxon>
    </lineage>
</organism>
<dbReference type="EC" id="6.1.1.20" evidence="11"/>
<dbReference type="Gene3D" id="3.50.40.10">
    <property type="entry name" value="Phenylalanyl-trna Synthetase, Chain B, domain 3"/>
    <property type="match status" value="1"/>
</dbReference>
<dbReference type="SMART" id="SM00896">
    <property type="entry name" value="FDX-ACB"/>
    <property type="match status" value="1"/>
</dbReference>
<evidence type="ECO:0000256" key="1">
    <source>
        <dbReference type="ARBA" id="ARBA00008653"/>
    </source>
</evidence>
<evidence type="ECO:0000256" key="6">
    <source>
        <dbReference type="ARBA" id="ARBA00022840"/>
    </source>
</evidence>
<dbReference type="EMBL" id="MW561225">
    <property type="protein sequence ID" value="QTI82912.1"/>
    <property type="molecule type" value="Genomic_DNA"/>
</dbReference>
<dbReference type="NCBIfam" id="TIGR00472">
    <property type="entry name" value="pheT_bact"/>
    <property type="match status" value="1"/>
</dbReference>
<dbReference type="SMART" id="SM00874">
    <property type="entry name" value="B5"/>
    <property type="match status" value="1"/>
</dbReference>
<dbReference type="PANTHER" id="PTHR10947">
    <property type="entry name" value="PHENYLALANYL-TRNA SYNTHETASE BETA CHAIN AND LEUCINE-RICH REPEAT-CONTAINING PROTEIN 47"/>
    <property type="match status" value="1"/>
</dbReference>
<sequence>MRISLNWINELVEVKNINVDDLITKMTLGGFEVEEVFELKLEDNLETIIDISTTANRSDSLSIKGIAKEIAALTNQSYNFSNSLRNFFKFETIIKTSLLRNSKLKDCSMFMAVSIENLVNFSSPKWLKNKLLTNGLVPVDNLLDFQNYILIETGYPFEFYDLDQIRAKNLNSELNLYFSFPVDNTSFKANNDSEYNLNKNILILKNNQQILSIGGIIVNQQYAYTKFTKNLLIEGSIFRSQRIRQMSRSLGLRTDRSARYEKGLNTSNYLQSFSRLISLLKISNPNLDCKLEVIGYKKEKVISEINLNYKNILEILGPTEINFNNSSQDLLPNQISEYLSRLDFKFSFNQHDCTWNVKIPSSRLDDIEREIDLIEEIGRLHGFNNFVTRLPKITKIGDEDMSYQTRKKVTACLLNEGLNELIHYTLVNTQDVSDIKIINPLLLDYSKLRSTLLLNILITISENIKQGNRNIEGFEFGHVFSLNSRDMSYSELESLAGVFGGIKTKTTWSTNSTLLSWFEAKGKMESIFKKFNLFPSWKNSRPQKYKNILHPYRTGKFFLNNNKMVGVFGQINPMLAKNLNISSNLYLFEFNFSLLKTVLKNNKLPLYNYYSLYPRIIKDLSIIVDQKISFNKILTVVKANGSKYLVDVQVLDEYIGNPIPQNFRSLCIQLTFQSNNKTLLNSEIETIIKTIQSMLVKKFKIILRL</sequence>
<evidence type="ECO:0000313" key="14">
    <source>
        <dbReference type="EMBL" id="QTI82912.1"/>
    </source>
</evidence>
<feature type="domain" description="B5" evidence="13">
    <location>
        <begin position="300"/>
        <end position="388"/>
    </location>
</feature>
<keyword evidence="8 11" id="KW-0648">Protein biosynthesis</keyword>
<feature type="binding site" evidence="11">
    <location>
        <position position="366"/>
    </location>
    <ligand>
        <name>Mg(2+)</name>
        <dbReference type="ChEBI" id="CHEBI:18420"/>
        <note>shared with alpha subunit</note>
    </ligand>
</feature>
<evidence type="ECO:0000256" key="11">
    <source>
        <dbReference type="HAMAP-Rule" id="MF_00283"/>
    </source>
</evidence>
<dbReference type="InterPro" id="IPR036690">
    <property type="entry name" value="Fdx_antiC-bd_sf"/>
</dbReference>
<dbReference type="CDD" id="cd00769">
    <property type="entry name" value="PheRS_beta_core"/>
    <property type="match status" value="1"/>
</dbReference>
<dbReference type="Pfam" id="PF03484">
    <property type="entry name" value="B5"/>
    <property type="match status" value="1"/>
</dbReference>
<dbReference type="SMART" id="SM00873">
    <property type="entry name" value="B3_4"/>
    <property type="match status" value="1"/>
</dbReference>
<proteinExistence type="inferred from homology"/>
<keyword evidence="14" id="KW-0150">Chloroplast</keyword>
<dbReference type="InterPro" id="IPR005121">
    <property type="entry name" value="Fdx_antiC-bd"/>
</dbReference>
<dbReference type="SUPFAM" id="SSF56037">
    <property type="entry name" value="PheT/TilS domain"/>
    <property type="match status" value="1"/>
</dbReference>
<evidence type="ECO:0000256" key="9">
    <source>
        <dbReference type="ARBA" id="ARBA00023146"/>
    </source>
</evidence>
<keyword evidence="6 11" id="KW-0067">ATP-binding</keyword>
<comment type="catalytic activity">
    <reaction evidence="10 11">
        <text>tRNA(Phe) + L-phenylalanine + ATP = L-phenylalanyl-tRNA(Phe) + AMP + diphosphate + H(+)</text>
        <dbReference type="Rhea" id="RHEA:19413"/>
        <dbReference type="Rhea" id="RHEA-COMP:9668"/>
        <dbReference type="Rhea" id="RHEA-COMP:9699"/>
        <dbReference type="ChEBI" id="CHEBI:15378"/>
        <dbReference type="ChEBI" id="CHEBI:30616"/>
        <dbReference type="ChEBI" id="CHEBI:33019"/>
        <dbReference type="ChEBI" id="CHEBI:58095"/>
        <dbReference type="ChEBI" id="CHEBI:78442"/>
        <dbReference type="ChEBI" id="CHEBI:78531"/>
        <dbReference type="ChEBI" id="CHEBI:456215"/>
        <dbReference type="EC" id="6.1.1.20"/>
    </reaction>
</comment>
<evidence type="ECO:0000256" key="8">
    <source>
        <dbReference type="ARBA" id="ARBA00022917"/>
    </source>
</evidence>
<comment type="subunit">
    <text evidence="2 11">Tetramer of two alpha and two beta subunits.</text>
</comment>